<sequence length="338" mass="37203">MDSSRISIDGTDIAFAQDGQDTVLRAALRAGIGFPYECASGGCGSCKFDLVSGAVDNLWPEAPGLTDRDRRKQRLLACQCRARGDLCIKVRPSQESKPLVLPRRRTAKLAGITDITHDIREFRFVTDSAAEFLPGQFALLDIPGIPTPRAYSMSNIANDAGQWHFQIRRVREGKATAALFDRLEPGDVIGLDGPYGLAWLRQDNERDLICIAGGSGLAPMVSIARGASAAGLLDKRKLHFYYGARTAADVCGEHLLGELPEFASKLHFHPVVSMPESSALWSGAIGFVHQQVEQDFGSRLADHEFYFAGPPPMTQSLQEMLMVQYKVPFSQIHYDRFF</sequence>
<evidence type="ECO:0000313" key="3">
    <source>
        <dbReference type="EMBL" id="EIT70461.1"/>
    </source>
</evidence>
<dbReference type="Gene3D" id="3.10.20.30">
    <property type="match status" value="1"/>
</dbReference>
<evidence type="ECO:0000259" key="1">
    <source>
        <dbReference type="PROSITE" id="PS51085"/>
    </source>
</evidence>
<dbReference type="PANTHER" id="PTHR47354">
    <property type="entry name" value="NADH OXIDOREDUCTASE HCR"/>
    <property type="match status" value="1"/>
</dbReference>
<dbReference type="PRINTS" id="PR00410">
    <property type="entry name" value="PHEHYDRXLASE"/>
</dbReference>
<dbReference type="InterPro" id="IPR008333">
    <property type="entry name" value="Cbr1-like_FAD-bd_dom"/>
</dbReference>
<dbReference type="SUPFAM" id="SSF54292">
    <property type="entry name" value="2Fe-2S ferredoxin-like"/>
    <property type="match status" value="1"/>
</dbReference>
<gene>
    <name evidence="3" type="ORF">WQQ_05980</name>
</gene>
<dbReference type="Pfam" id="PF00970">
    <property type="entry name" value="FAD_binding_6"/>
    <property type="match status" value="1"/>
</dbReference>
<dbReference type="Proteomes" id="UP000003704">
    <property type="component" value="Unassembled WGS sequence"/>
</dbReference>
<dbReference type="PROSITE" id="PS51384">
    <property type="entry name" value="FAD_FR"/>
    <property type="match status" value="1"/>
</dbReference>
<dbReference type="PROSITE" id="PS00197">
    <property type="entry name" value="2FE2S_FER_1"/>
    <property type="match status" value="1"/>
</dbReference>
<feature type="domain" description="2Fe-2S ferredoxin-type" evidence="1">
    <location>
        <begin position="4"/>
        <end position="94"/>
    </location>
</feature>
<dbReference type="InterPro" id="IPR017938">
    <property type="entry name" value="Riboflavin_synthase-like_b-brl"/>
</dbReference>
<keyword evidence="4" id="KW-1185">Reference proteome</keyword>
<dbReference type="InterPro" id="IPR006058">
    <property type="entry name" value="2Fe2S_fd_BS"/>
</dbReference>
<dbReference type="Pfam" id="PF00111">
    <property type="entry name" value="Fer2"/>
    <property type="match status" value="1"/>
</dbReference>
<feature type="domain" description="FAD-binding FR-type" evidence="2">
    <location>
        <begin position="102"/>
        <end position="201"/>
    </location>
</feature>
<dbReference type="Gene3D" id="2.40.30.10">
    <property type="entry name" value="Translation factors"/>
    <property type="match status" value="1"/>
</dbReference>
<dbReference type="RefSeq" id="WP_007183554.1">
    <property type="nucleotide sequence ID" value="NZ_AKGD01000001.1"/>
</dbReference>
<dbReference type="InterPro" id="IPR017927">
    <property type="entry name" value="FAD-bd_FR_type"/>
</dbReference>
<dbReference type="OrthoDB" id="9806195at2"/>
<dbReference type="Gene3D" id="3.40.50.80">
    <property type="entry name" value="Nucleotide-binding domain of ferredoxin-NADP reductase (FNR) module"/>
    <property type="match status" value="1"/>
</dbReference>
<dbReference type="STRING" id="1172194.WQQ_05980"/>
<dbReference type="PANTHER" id="PTHR47354:SF5">
    <property type="entry name" value="PROTEIN RFBI"/>
    <property type="match status" value="1"/>
</dbReference>
<dbReference type="CDD" id="cd06190">
    <property type="entry name" value="T4MO_e_transfer_like"/>
    <property type="match status" value="1"/>
</dbReference>
<dbReference type="SUPFAM" id="SSF63380">
    <property type="entry name" value="Riboflavin synthase domain-like"/>
    <property type="match status" value="1"/>
</dbReference>
<comment type="caution">
    <text evidence="3">The sequence shown here is derived from an EMBL/GenBank/DDBJ whole genome shotgun (WGS) entry which is preliminary data.</text>
</comment>
<dbReference type="InterPro" id="IPR036010">
    <property type="entry name" value="2Fe-2S_ferredoxin-like_sf"/>
</dbReference>
<dbReference type="InterPro" id="IPR001433">
    <property type="entry name" value="OxRdtase_FAD/NAD-bd"/>
</dbReference>
<dbReference type="PATRIC" id="fig|1172194.4.peg.571"/>
<dbReference type="InterPro" id="IPR039261">
    <property type="entry name" value="FNR_nucleotide-bd"/>
</dbReference>
<dbReference type="InterPro" id="IPR001041">
    <property type="entry name" value="2Fe-2S_ferredoxin-type"/>
</dbReference>
<evidence type="ECO:0000313" key="4">
    <source>
        <dbReference type="Proteomes" id="UP000003704"/>
    </source>
</evidence>
<dbReference type="EMBL" id="AKGD01000001">
    <property type="protein sequence ID" value="EIT70461.1"/>
    <property type="molecule type" value="Genomic_DNA"/>
</dbReference>
<dbReference type="InterPro" id="IPR050415">
    <property type="entry name" value="MRET"/>
</dbReference>
<dbReference type="CDD" id="cd00207">
    <property type="entry name" value="fer2"/>
    <property type="match status" value="1"/>
</dbReference>
<protein>
    <submittedName>
        <fullName evidence="3">Oxidoreductase FAD-binding region</fullName>
    </submittedName>
</protein>
<reference evidence="3 4" key="1">
    <citation type="journal article" date="2012" name="J. Bacteriol.">
        <title>Genome Sequence of n-Alkane-Degrading Hydrocarboniphaga effusa Strain AP103T (ATCC BAA-332T).</title>
        <authorList>
            <person name="Chang H.K."/>
            <person name="Zylstra G.J."/>
            <person name="Chae J.C."/>
        </authorList>
    </citation>
    <scope>NUCLEOTIDE SEQUENCE [LARGE SCALE GENOMIC DNA]</scope>
    <source>
        <strain evidence="3 4">AP103</strain>
    </source>
</reference>
<dbReference type="SUPFAM" id="SSF52343">
    <property type="entry name" value="Ferredoxin reductase-like, C-terminal NADP-linked domain"/>
    <property type="match status" value="1"/>
</dbReference>
<dbReference type="GO" id="GO:0051537">
    <property type="term" value="F:2 iron, 2 sulfur cluster binding"/>
    <property type="evidence" value="ECO:0007669"/>
    <property type="project" value="InterPro"/>
</dbReference>
<dbReference type="GO" id="GO:0016491">
    <property type="term" value="F:oxidoreductase activity"/>
    <property type="evidence" value="ECO:0007669"/>
    <property type="project" value="InterPro"/>
</dbReference>
<evidence type="ECO:0000259" key="2">
    <source>
        <dbReference type="PROSITE" id="PS51384"/>
    </source>
</evidence>
<accession>I8I3A2</accession>
<name>I8I3A2_9GAMM</name>
<proteinExistence type="predicted"/>
<dbReference type="PROSITE" id="PS51085">
    <property type="entry name" value="2FE2S_FER_2"/>
    <property type="match status" value="1"/>
</dbReference>
<dbReference type="InterPro" id="IPR012675">
    <property type="entry name" value="Beta-grasp_dom_sf"/>
</dbReference>
<dbReference type="AlphaFoldDB" id="I8I3A2"/>
<dbReference type="Pfam" id="PF00175">
    <property type="entry name" value="NAD_binding_1"/>
    <property type="match status" value="1"/>
</dbReference>
<organism evidence="3 4">
    <name type="scientific">Hydrocarboniphaga effusa AP103</name>
    <dbReference type="NCBI Taxonomy" id="1172194"/>
    <lineage>
        <taxon>Bacteria</taxon>
        <taxon>Pseudomonadati</taxon>
        <taxon>Pseudomonadota</taxon>
        <taxon>Gammaproteobacteria</taxon>
        <taxon>Nevskiales</taxon>
        <taxon>Nevskiaceae</taxon>
        <taxon>Hydrocarboniphaga</taxon>
    </lineage>
</organism>